<dbReference type="AlphaFoldDB" id="A0A376G648"/>
<evidence type="ECO:0000256" key="2">
    <source>
        <dbReference type="ARBA" id="ARBA00022801"/>
    </source>
</evidence>
<dbReference type="PANTHER" id="PTHR31321:SF57">
    <property type="entry name" value="PECTINESTERASE 53-RELATED"/>
    <property type="match status" value="1"/>
</dbReference>
<dbReference type="Pfam" id="PF01095">
    <property type="entry name" value="Pectinesterase"/>
    <property type="match status" value="1"/>
</dbReference>
<organism evidence="7 8">
    <name type="scientific">Empedobacter falsenii</name>
    <dbReference type="NCBI Taxonomy" id="343874"/>
    <lineage>
        <taxon>Bacteria</taxon>
        <taxon>Pseudomonadati</taxon>
        <taxon>Bacteroidota</taxon>
        <taxon>Flavobacteriia</taxon>
        <taxon>Flavobacteriales</taxon>
        <taxon>Weeksellaceae</taxon>
        <taxon>Empedobacter</taxon>
    </lineage>
</organism>
<sequence>MKIIQFIFIVCLHFIYTNVNAQYKTITVAKDQQADFTSIQEAINSLRDLGPDQALIVVKNGVYHEKIRIPSWKHKIKIKGEDSEKTIITNNDFSGKIDDLTNQKMTTYSSYTFLVEADDIQLENLTIQNESCNQGQAVALHVEGDKFVAKNIRLLGCQDTLYTATNRSRQYYQNCYIEGTTDFIFGEAIAVFEQCTIKSLANSYITAAATHQEREFGYVFFDCSLIAENNLTKVYLGRPWRPFAKTVFIHTEMGKHILPIGWNEWKGDAMFPDKEKTAYYAEYKNKGLGNNPQKRANWSHQLTEKEIQKYTIENIFNGWNPKQN</sequence>
<dbReference type="GO" id="GO:0045490">
    <property type="term" value="P:pectin catabolic process"/>
    <property type="evidence" value="ECO:0007669"/>
    <property type="project" value="UniProtKB-UniRule"/>
</dbReference>
<dbReference type="PROSITE" id="PS00503">
    <property type="entry name" value="PECTINESTERASE_2"/>
    <property type="match status" value="1"/>
</dbReference>
<dbReference type="GO" id="GO:0030599">
    <property type="term" value="F:pectinesterase activity"/>
    <property type="evidence" value="ECO:0007669"/>
    <property type="project" value="UniProtKB-UniRule"/>
</dbReference>
<dbReference type="PANTHER" id="PTHR31321">
    <property type="entry name" value="ACYL-COA THIOESTER HYDROLASE YBHC-RELATED"/>
    <property type="match status" value="1"/>
</dbReference>
<comment type="catalytic activity">
    <reaction evidence="5">
        <text>[(1-&gt;4)-alpha-D-galacturonosyl methyl ester](n) + n H2O = [(1-&gt;4)-alpha-D-galacturonosyl](n) + n methanol + n H(+)</text>
        <dbReference type="Rhea" id="RHEA:22380"/>
        <dbReference type="Rhea" id="RHEA-COMP:14570"/>
        <dbReference type="Rhea" id="RHEA-COMP:14573"/>
        <dbReference type="ChEBI" id="CHEBI:15377"/>
        <dbReference type="ChEBI" id="CHEBI:15378"/>
        <dbReference type="ChEBI" id="CHEBI:17790"/>
        <dbReference type="ChEBI" id="CHEBI:140522"/>
        <dbReference type="ChEBI" id="CHEBI:140523"/>
        <dbReference type="EC" id="3.1.1.11"/>
    </reaction>
</comment>
<protein>
    <recommendedName>
        <fullName evidence="5">Pectinesterase</fullName>
        <ecNumber evidence="5">3.1.1.11</ecNumber>
    </recommendedName>
</protein>
<comment type="pathway">
    <text evidence="5">Glycan metabolism; pectin degradation; 2-dehydro-3-deoxy-D-gluconate from pectin: step 1/5.</text>
</comment>
<evidence type="ECO:0000256" key="4">
    <source>
        <dbReference type="PROSITE-ProRule" id="PRU10040"/>
    </source>
</evidence>
<gene>
    <name evidence="7" type="primary">pemA_2</name>
    <name evidence="7" type="ORF">NCTC13456_02146</name>
</gene>
<dbReference type="SUPFAM" id="SSF51126">
    <property type="entry name" value="Pectin lyase-like"/>
    <property type="match status" value="1"/>
</dbReference>
<accession>A0A376G648</accession>
<name>A0A376G648_9FLAO</name>
<evidence type="ECO:0000256" key="5">
    <source>
        <dbReference type="RuleBase" id="RU000589"/>
    </source>
</evidence>
<dbReference type="Proteomes" id="UP000254737">
    <property type="component" value="Unassembled WGS sequence"/>
</dbReference>
<dbReference type="RefSeq" id="WP_115000449.1">
    <property type="nucleotide sequence ID" value="NZ_UFXS01000001.1"/>
</dbReference>
<evidence type="ECO:0000256" key="3">
    <source>
        <dbReference type="ARBA" id="ARBA00023085"/>
    </source>
</evidence>
<dbReference type="GO" id="GO:0042545">
    <property type="term" value="P:cell wall modification"/>
    <property type="evidence" value="ECO:0007669"/>
    <property type="project" value="UniProtKB-UniRule"/>
</dbReference>
<dbReference type="InterPro" id="IPR011050">
    <property type="entry name" value="Pectin_lyase_fold/virulence"/>
</dbReference>
<dbReference type="InterPro" id="IPR033131">
    <property type="entry name" value="Pectinesterase_Asp_AS"/>
</dbReference>
<dbReference type="InterPro" id="IPR000070">
    <property type="entry name" value="Pectinesterase_cat"/>
</dbReference>
<dbReference type="EC" id="3.1.1.11" evidence="5"/>
<dbReference type="STRING" id="343874.GCA_000805695_00109"/>
<evidence type="ECO:0000259" key="6">
    <source>
        <dbReference type="Pfam" id="PF01095"/>
    </source>
</evidence>
<evidence type="ECO:0000313" key="8">
    <source>
        <dbReference type="Proteomes" id="UP000254737"/>
    </source>
</evidence>
<feature type="domain" description="Pectinesterase catalytic" evidence="6">
    <location>
        <begin position="26"/>
        <end position="317"/>
    </location>
</feature>
<dbReference type="UniPathway" id="UPA00545">
    <property type="reaction ID" value="UER00823"/>
</dbReference>
<dbReference type="InterPro" id="IPR012334">
    <property type="entry name" value="Pectin_lyas_fold"/>
</dbReference>
<dbReference type="EMBL" id="UFXS01000001">
    <property type="protein sequence ID" value="STD56165.1"/>
    <property type="molecule type" value="Genomic_DNA"/>
</dbReference>
<evidence type="ECO:0000313" key="7">
    <source>
        <dbReference type="EMBL" id="STD56165.1"/>
    </source>
</evidence>
<comment type="similarity">
    <text evidence="1">Belongs to the pectinesterase family.</text>
</comment>
<evidence type="ECO:0000256" key="1">
    <source>
        <dbReference type="ARBA" id="ARBA00008891"/>
    </source>
</evidence>
<proteinExistence type="inferred from homology"/>
<reference evidence="7 8" key="1">
    <citation type="submission" date="2018-06" db="EMBL/GenBank/DDBJ databases">
        <authorList>
            <consortium name="Pathogen Informatics"/>
            <person name="Doyle S."/>
        </authorList>
    </citation>
    <scope>NUCLEOTIDE SEQUENCE [LARGE SCALE GENOMIC DNA]</scope>
    <source>
        <strain evidence="7 8">NCTC13456</strain>
    </source>
</reference>
<keyword evidence="3 5" id="KW-0063">Aspartyl esterase</keyword>
<dbReference type="GO" id="GO:0009279">
    <property type="term" value="C:cell outer membrane"/>
    <property type="evidence" value="ECO:0007669"/>
    <property type="project" value="TreeGrafter"/>
</dbReference>
<feature type="active site" evidence="4">
    <location>
        <position position="182"/>
    </location>
</feature>
<keyword evidence="2 5" id="KW-0378">Hydrolase</keyword>
<dbReference type="Gene3D" id="2.160.20.10">
    <property type="entry name" value="Single-stranded right-handed beta-helix, Pectin lyase-like"/>
    <property type="match status" value="1"/>
</dbReference>